<dbReference type="Proteomes" id="UP000198510">
    <property type="component" value="Unassembled WGS sequence"/>
</dbReference>
<evidence type="ECO:0000256" key="2">
    <source>
        <dbReference type="SAM" id="Phobius"/>
    </source>
</evidence>
<evidence type="ECO:0000256" key="1">
    <source>
        <dbReference type="SAM" id="MobiDB-lite"/>
    </source>
</evidence>
<feature type="region of interest" description="Disordered" evidence="1">
    <location>
        <begin position="166"/>
        <end position="194"/>
    </location>
</feature>
<dbReference type="OrthoDB" id="1466422at2"/>
<feature type="compositionally biased region" description="Polar residues" evidence="1">
    <location>
        <begin position="182"/>
        <end position="194"/>
    </location>
</feature>
<keyword evidence="4" id="KW-1185">Reference proteome</keyword>
<feature type="transmembrane region" description="Helical" evidence="2">
    <location>
        <begin position="6"/>
        <end position="23"/>
    </location>
</feature>
<gene>
    <name evidence="3" type="ORF">SAMN05421823_101505</name>
</gene>
<dbReference type="RefSeq" id="WP_089678588.1">
    <property type="nucleotide sequence ID" value="NZ_FNFO01000001.1"/>
</dbReference>
<evidence type="ECO:0000313" key="4">
    <source>
        <dbReference type="Proteomes" id="UP000198510"/>
    </source>
</evidence>
<dbReference type="AlphaFoldDB" id="A0A1G8XXP1"/>
<protein>
    <submittedName>
        <fullName evidence="3">Uncharacterized protein</fullName>
    </submittedName>
</protein>
<accession>A0A1G8XXP1</accession>
<reference evidence="3 4" key="1">
    <citation type="submission" date="2016-10" db="EMBL/GenBank/DDBJ databases">
        <authorList>
            <person name="de Groot N.N."/>
        </authorList>
    </citation>
    <scope>NUCLEOTIDE SEQUENCE [LARGE SCALE GENOMIC DNA]</scope>
    <source>
        <strain evidence="3 4">DSM 25186</strain>
    </source>
</reference>
<dbReference type="STRING" id="1075417.SAMN05421823_101505"/>
<organism evidence="3 4">
    <name type="scientific">Catalinimonas alkaloidigena</name>
    <dbReference type="NCBI Taxonomy" id="1075417"/>
    <lineage>
        <taxon>Bacteria</taxon>
        <taxon>Pseudomonadati</taxon>
        <taxon>Bacteroidota</taxon>
        <taxon>Cytophagia</taxon>
        <taxon>Cytophagales</taxon>
        <taxon>Catalimonadaceae</taxon>
        <taxon>Catalinimonas</taxon>
    </lineage>
</organism>
<keyword evidence="2" id="KW-1133">Transmembrane helix</keyword>
<evidence type="ECO:0000313" key="3">
    <source>
        <dbReference type="EMBL" id="SDJ95246.1"/>
    </source>
</evidence>
<keyword evidence="2" id="KW-0812">Transmembrane</keyword>
<dbReference type="EMBL" id="FNFO01000001">
    <property type="protein sequence ID" value="SDJ95246.1"/>
    <property type="molecule type" value="Genomic_DNA"/>
</dbReference>
<proteinExistence type="predicted"/>
<feature type="compositionally biased region" description="Basic and acidic residues" evidence="1">
    <location>
        <begin position="170"/>
        <end position="179"/>
    </location>
</feature>
<keyword evidence="2" id="KW-0472">Membrane</keyword>
<sequence>MQTVKIISYALLVVAIGMGYYLFTRIKGPIDELNHIQRVEGQIIAKLKVIREAEKAYFNKYAKYAGSCDQLMNFIQNEQIYRVARKETIIEREAYLGDSIVVELDTLGSIAVRDSLFTPETLPPGVTLNNLCRVPGSSEQFKFYAGEVQRTGGYILQVVEVADPSPINPERVRGPKEPLKFGSQSEVTTSGNWE</sequence>
<name>A0A1G8XXP1_9BACT</name>